<dbReference type="PROSITE" id="PS00031">
    <property type="entry name" value="NUCLEAR_REC_DBD_1"/>
    <property type="match status" value="1"/>
</dbReference>
<dbReference type="GO" id="GO:0030154">
    <property type="term" value="P:cell differentiation"/>
    <property type="evidence" value="ECO:0007669"/>
    <property type="project" value="TreeGrafter"/>
</dbReference>
<dbReference type="Gene3D" id="3.30.50.10">
    <property type="entry name" value="Erythroid Transcription Factor GATA-1, subunit A"/>
    <property type="match status" value="1"/>
</dbReference>
<evidence type="ECO:0000256" key="7">
    <source>
        <dbReference type="ARBA" id="ARBA00023170"/>
    </source>
</evidence>
<evidence type="ECO:0000256" key="8">
    <source>
        <dbReference type="ARBA" id="ARBA00023242"/>
    </source>
</evidence>
<name>A0A814Q5G0_9BILA</name>
<evidence type="ECO:0000313" key="13">
    <source>
        <dbReference type="Proteomes" id="UP000663845"/>
    </source>
</evidence>
<dbReference type="SUPFAM" id="SSF57716">
    <property type="entry name" value="Glucocorticoid receptor-like (DNA-binding domain)"/>
    <property type="match status" value="1"/>
</dbReference>
<evidence type="ECO:0000256" key="6">
    <source>
        <dbReference type="ARBA" id="ARBA00023163"/>
    </source>
</evidence>
<dbReference type="EMBL" id="CAJNOG010000248">
    <property type="protein sequence ID" value="CAF1114434.1"/>
    <property type="molecule type" value="Genomic_DNA"/>
</dbReference>
<dbReference type="PROSITE" id="PS51843">
    <property type="entry name" value="NR_LBD"/>
    <property type="match status" value="1"/>
</dbReference>
<dbReference type="GO" id="GO:0008270">
    <property type="term" value="F:zinc ion binding"/>
    <property type="evidence" value="ECO:0007669"/>
    <property type="project" value="UniProtKB-KW"/>
</dbReference>
<dbReference type="PROSITE" id="PS51030">
    <property type="entry name" value="NUCLEAR_REC_DBD_2"/>
    <property type="match status" value="1"/>
</dbReference>
<dbReference type="InterPro" id="IPR050234">
    <property type="entry name" value="Nuclear_hormone_rcpt_NR1"/>
</dbReference>
<dbReference type="Proteomes" id="UP000663844">
    <property type="component" value="Unassembled WGS sequence"/>
</dbReference>
<proteinExistence type="predicted"/>
<dbReference type="PANTHER" id="PTHR24082:SF283">
    <property type="entry name" value="NUCLEAR HORMONE RECEPTOR HR96"/>
    <property type="match status" value="1"/>
</dbReference>
<evidence type="ECO:0000256" key="3">
    <source>
        <dbReference type="ARBA" id="ARBA00022833"/>
    </source>
</evidence>
<evidence type="ECO:0000313" key="12">
    <source>
        <dbReference type="EMBL" id="CAF3731891.1"/>
    </source>
</evidence>
<dbReference type="Proteomes" id="UP000663845">
    <property type="component" value="Unassembled WGS sequence"/>
</dbReference>
<evidence type="ECO:0000256" key="4">
    <source>
        <dbReference type="ARBA" id="ARBA00023015"/>
    </source>
</evidence>
<dbReference type="InterPro" id="IPR001723">
    <property type="entry name" value="Nuclear_hrmn_rcpt"/>
</dbReference>
<feature type="domain" description="Nuclear receptor" evidence="9">
    <location>
        <begin position="92"/>
        <end position="169"/>
    </location>
</feature>
<keyword evidence="1" id="KW-0479">Metal-binding</keyword>
<keyword evidence="6" id="KW-0804">Transcription</keyword>
<reference evidence="11" key="1">
    <citation type="submission" date="2021-02" db="EMBL/GenBank/DDBJ databases">
        <authorList>
            <person name="Nowell W R."/>
        </authorList>
    </citation>
    <scope>NUCLEOTIDE SEQUENCE</scope>
</reference>
<keyword evidence="4" id="KW-0805">Transcription regulation</keyword>
<keyword evidence="5" id="KW-0238">DNA-binding</keyword>
<comment type="caution">
    <text evidence="11">The sequence shown here is derived from an EMBL/GenBank/DDBJ whole genome shotgun (WGS) entry which is preliminary data.</text>
</comment>
<dbReference type="EMBL" id="CAJOAZ010000900">
    <property type="protein sequence ID" value="CAF3731891.1"/>
    <property type="molecule type" value="Genomic_DNA"/>
</dbReference>
<dbReference type="Pfam" id="PF00105">
    <property type="entry name" value="zf-C4"/>
    <property type="match status" value="1"/>
</dbReference>
<evidence type="ECO:0000313" key="11">
    <source>
        <dbReference type="EMBL" id="CAF1114434.1"/>
    </source>
</evidence>
<dbReference type="InterPro" id="IPR035500">
    <property type="entry name" value="NHR-like_dom_sf"/>
</dbReference>
<dbReference type="SUPFAM" id="SSF48508">
    <property type="entry name" value="Nuclear receptor ligand-binding domain"/>
    <property type="match status" value="1"/>
</dbReference>
<dbReference type="PANTHER" id="PTHR24082">
    <property type="entry name" value="NUCLEAR HORMONE RECEPTOR"/>
    <property type="match status" value="1"/>
</dbReference>
<feature type="domain" description="NR LBD" evidence="10">
    <location>
        <begin position="240"/>
        <end position="487"/>
    </location>
</feature>
<gene>
    <name evidence="11" type="ORF">JYZ213_LOCUS22121</name>
    <name evidence="12" type="ORF">OXD698_LOCUS14329</name>
</gene>
<dbReference type="AlphaFoldDB" id="A0A814Q5G0"/>
<sequence length="487" mass="56976">MNHPTKMIIITSNKDLIDELSTKKSADTQIINCNGNNLIDLISKDNHNSFDFNFLAQLSELNSNNDQIYKHVLDTSQDNRSKIGKTSKKTTNLVCVICSDHAIGFNYDVLTCASCKAFFRRNAHHHPDKLRCLTGEKKCSIDYSSFRKCQRCRLVKCFMLGMRKDFIITDEVKRKRRQRIEENRQLSYEYQSTNETINSTNNQHLSQTIQEIDQLLMDTDNDNIILHDTNEGNIMERVSSKSLSIEDRSEIESIELNYSSIFHEDNITSFPFNMSDRTSALISWSEFTNQNVLKLIEFFQHIDEFENLNLDDKFILIKYNLLSLHLIQKCLNYNVLTGSFTYMNDEDRLKRREFFNLCYGTSGIRESFKSLMNSFSIITEQDSTLIKLILIILIFTKGLSMNENEPFLKDTQAVNRAQSYYIRLTWNYLIDKQGEQKTIQQFIKLLSEITRIQLLNINYRQFFRSQLQSTDALERFSPLMKSVLNIV</sequence>
<evidence type="ECO:0000256" key="2">
    <source>
        <dbReference type="ARBA" id="ARBA00022771"/>
    </source>
</evidence>
<dbReference type="SMART" id="SM00399">
    <property type="entry name" value="ZnF_C4"/>
    <property type="match status" value="1"/>
</dbReference>
<dbReference type="Gene3D" id="1.10.565.10">
    <property type="entry name" value="Retinoid X Receptor"/>
    <property type="match status" value="1"/>
</dbReference>
<accession>A0A814Q5G0</accession>
<keyword evidence="8" id="KW-0539">Nucleus</keyword>
<evidence type="ECO:0000256" key="1">
    <source>
        <dbReference type="ARBA" id="ARBA00022723"/>
    </source>
</evidence>
<evidence type="ECO:0000259" key="9">
    <source>
        <dbReference type="PROSITE" id="PS51030"/>
    </source>
</evidence>
<dbReference type="GO" id="GO:0000122">
    <property type="term" value="P:negative regulation of transcription by RNA polymerase II"/>
    <property type="evidence" value="ECO:0007669"/>
    <property type="project" value="TreeGrafter"/>
</dbReference>
<dbReference type="PRINTS" id="PR00398">
    <property type="entry name" value="STRDHORMONER"/>
</dbReference>
<keyword evidence="7" id="KW-0675">Receptor</keyword>
<dbReference type="GO" id="GO:0045944">
    <property type="term" value="P:positive regulation of transcription by RNA polymerase II"/>
    <property type="evidence" value="ECO:0007669"/>
    <property type="project" value="TreeGrafter"/>
</dbReference>
<evidence type="ECO:0000259" key="10">
    <source>
        <dbReference type="PROSITE" id="PS51843"/>
    </source>
</evidence>
<protein>
    <submittedName>
        <fullName evidence="11">Uncharacterized protein</fullName>
    </submittedName>
</protein>
<organism evidence="11 13">
    <name type="scientific">Adineta steineri</name>
    <dbReference type="NCBI Taxonomy" id="433720"/>
    <lineage>
        <taxon>Eukaryota</taxon>
        <taxon>Metazoa</taxon>
        <taxon>Spiralia</taxon>
        <taxon>Gnathifera</taxon>
        <taxon>Rotifera</taxon>
        <taxon>Eurotatoria</taxon>
        <taxon>Bdelloidea</taxon>
        <taxon>Adinetida</taxon>
        <taxon>Adinetidae</taxon>
        <taxon>Adineta</taxon>
    </lineage>
</organism>
<dbReference type="GO" id="GO:0004879">
    <property type="term" value="F:nuclear receptor activity"/>
    <property type="evidence" value="ECO:0007669"/>
    <property type="project" value="TreeGrafter"/>
</dbReference>
<keyword evidence="2" id="KW-0863">Zinc-finger</keyword>
<dbReference type="InterPro" id="IPR013088">
    <property type="entry name" value="Znf_NHR/GATA"/>
</dbReference>
<dbReference type="InterPro" id="IPR001628">
    <property type="entry name" value="Znf_hrmn_rcpt"/>
</dbReference>
<keyword evidence="3" id="KW-0862">Zinc</keyword>
<dbReference type="GO" id="GO:0000978">
    <property type="term" value="F:RNA polymerase II cis-regulatory region sequence-specific DNA binding"/>
    <property type="evidence" value="ECO:0007669"/>
    <property type="project" value="TreeGrafter"/>
</dbReference>
<dbReference type="InterPro" id="IPR000536">
    <property type="entry name" value="Nucl_hrmn_rcpt_lig-bd"/>
</dbReference>
<evidence type="ECO:0000256" key="5">
    <source>
        <dbReference type="ARBA" id="ARBA00023125"/>
    </source>
</evidence>
<dbReference type="PRINTS" id="PR00047">
    <property type="entry name" value="STROIDFINGER"/>
</dbReference>